<protein>
    <submittedName>
        <fullName evidence="1">Uncharacterized protein</fullName>
    </submittedName>
</protein>
<evidence type="ECO:0000313" key="2">
    <source>
        <dbReference type="Proteomes" id="UP000475928"/>
    </source>
</evidence>
<reference evidence="1 2" key="1">
    <citation type="submission" date="2020-02" db="EMBL/GenBank/DDBJ databases">
        <title>Draft genome sequence of Lactococcus sp. Hs20B0-1.</title>
        <authorList>
            <person name="Noda S."/>
            <person name="Yuki M."/>
            <person name="Ohkuma M."/>
        </authorList>
    </citation>
    <scope>NUCLEOTIDE SEQUENCE [LARGE SCALE GENOMIC DNA]</scope>
    <source>
        <strain evidence="1 2">Hs20B0-1</strain>
    </source>
</reference>
<organism evidence="1 2">
    <name type="scientific">Pseudolactococcus insecticola</name>
    <dbReference type="NCBI Taxonomy" id="2709158"/>
    <lineage>
        <taxon>Bacteria</taxon>
        <taxon>Bacillati</taxon>
        <taxon>Bacillota</taxon>
        <taxon>Bacilli</taxon>
        <taxon>Lactobacillales</taxon>
        <taxon>Streptococcaceae</taxon>
        <taxon>Pseudolactococcus</taxon>
    </lineage>
</organism>
<dbReference type="Proteomes" id="UP000475928">
    <property type="component" value="Unassembled WGS sequence"/>
</dbReference>
<name>A0A6A0B8Q8_9LACT</name>
<accession>A0A6A0B8Q8</accession>
<sequence length="87" mass="10234">MRKIVGTFGESMLELSKEDIKNNPDKPQVRFYDDGELIGIFSLETLDVLYDNDMADYDVRFAKKEISRNRENWLETWEDYVKGIAHA</sequence>
<gene>
    <name evidence="1" type="ORF">Hs20B_12460</name>
</gene>
<proteinExistence type="predicted"/>
<evidence type="ECO:0000313" key="1">
    <source>
        <dbReference type="EMBL" id="GFH40848.1"/>
    </source>
</evidence>
<dbReference type="AlphaFoldDB" id="A0A6A0B8Q8"/>
<comment type="caution">
    <text evidence="1">The sequence shown here is derived from an EMBL/GenBank/DDBJ whole genome shotgun (WGS) entry which is preliminary data.</text>
</comment>
<dbReference type="EMBL" id="BLLH01000006">
    <property type="protein sequence ID" value="GFH40848.1"/>
    <property type="molecule type" value="Genomic_DNA"/>
</dbReference>
<keyword evidence="2" id="KW-1185">Reference proteome</keyword>